<dbReference type="InterPro" id="IPR010992">
    <property type="entry name" value="IHF-like_DNA-bd_dom_sf"/>
</dbReference>
<organism evidence="3 4">
    <name type="scientific">Gaoshiqia sediminis</name>
    <dbReference type="NCBI Taxonomy" id="2986998"/>
    <lineage>
        <taxon>Bacteria</taxon>
        <taxon>Pseudomonadati</taxon>
        <taxon>Bacteroidota</taxon>
        <taxon>Bacteroidia</taxon>
        <taxon>Marinilabiliales</taxon>
        <taxon>Prolixibacteraceae</taxon>
        <taxon>Gaoshiqia</taxon>
    </lineage>
</organism>
<evidence type="ECO:0000313" key="4">
    <source>
        <dbReference type="Proteomes" id="UP001163821"/>
    </source>
</evidence>
<dbReference type="InterPro" id="IPR005902">
    <property type="entry name" value="HU_DNA-bd_put"/>
</dbReference>
<name>A0AA41Y8Z3_9BACT</name>
<evidence type="ECO:0000259" key="2">
    <source>
        <dbReference type="Pfam" id="PF18291"/>
    </source>
</evidence>
<dbReference type="InterPro" id="IPR041607">
    <property type="entry name" value="HU-HIG"/>
</dbReference>
<proteinExistence type="predicted"/>
<accession>A0AA41Y8Z3</accession>
<sequence>MLKYKLVERGNPSDPTAPKKIYASPVKNGTKTISSLSGDIADISSLSRGDINNVITNLVERIPKDLLDGRSVSLGELGTLRVSFSSEGVEDEKDFHTSKIKGLKVIFTPGKLIKEELKKAQFNK</sequence>
<dbReference type="AlphaFoldDB" id="A0AA41Y8Z3"/>
<keyword evidence="1" id="KW-0238">DNA-binding</keyword>
<protein>
    <recommendedName>
        <fullName evidence="2">HU domain-containing protein</fullName>
    </recommendedName>
</protein>
<evidence type="ECO:0000256" key="1">
    <source>
        <dbReference type="ARBA" id="ARBA00023125"/>
    </source>
</evidence>
<dbReference type="GO" id="GO:0003677">
    <property type="term" value="F:DNA binding"/>
    <property type="evidence" value="ECO:0007669"/>
    <property type="project" value="UniProtKB-KW"/>
</dbReference>
<keyword evidence="4" id="KW-1185">Reference proteome</keyword>
<dbReference type="Gene3D" id="4.10.520.10">
    <property type="entry name" value="IHF-like DNA-binding proteins"/>
    <property type="match status" value="1"/>
</dbReference>
<feature type="domain" description="HU" evidence="2">
    <location>
        <begin position="2"/>
        <end position="124"/>
    </location>
</feature>
<dbReference type="RefSeq" id="WP_282590163.1">
    <property type="nucleotide sequence ID" value="NZ_JAPAAF010000002.1"/>
</dbReference>
<dbReference type="Pfam" id="PF18291">
    <property type="entry name" value="HU-HIG"/>
    <property type="match status" value="1"/>
</dbReference>
<comment type="caution">
    <text evidence="3">The sequence shown here is derived from an EMBL/GenBank/DDBJ whole genome shotgun (WGS) entry which is preliminary data.</text>
</comment>
<dbReference type="NCBIfam" id="TIGR01201">
    <property type="entry name" value="HU_rel"/>
    <property type="match status" value="1"/>
</dbReference>
<reference evidence="3" key="1">
    <citation type="submission" date="2022-10" db="EMBL/GenBank/DDBJ databases">
        <title>Gaoshiqiia sediminis gen. nov., sp. nov., isolated from coastal sediment.</title>
        <authorList>
            <person name="Yu W.X."/>
            <person name="Mu D.S."/>
            <person name="Du J.Z."/>
            <person name="Liang Y.Q."/>
        </authorList>
    </citation>
    <scope>NUCLEOTIDE SEQUENCE</scope>
    <source>
        <strain evidence="3">A06</strain>
    </source>
</reference>
<evidence type="ECO:0000313" key="3">
    <source>
        <dbReference type="EMBL" id="MCW0481553.1"/>
    </source>
</evidence>
<dbReference type="Proteomes" id="UP001163821">
    <property type="component" value="Unassembled WGS sequence"/>
</dbReference>
<dbReference type="EMBL" id="JAPAAF010000002">
    <property type="protein sequence ID" value="MCW0481553.1"/>
    <property type="molecule type" value="Genomic_DNA"/>
</dbReference>
<gene>
    <name evidence="3" type="ORF">N2K84_02355</name>
</gene>
<dbReference type="SUPFAM" id="SSF47729">
    <property type="entry name" value="IHF-like DNA-binding proteins"/>
    <property type="match status" value="1"/>
</dbReference>